<dbReference type="Proteomes" id="UP000744676">
    <property type="component" value="Unassembled WGS sequence"/>
</dbReference>
<comment type="caution">
    <text evidence="1">The sequence shown here is derived from an EMBL/GenBank/DDBJ whole genome shotgun (WGS) entry which is preliminary data.</text>
</comment>
<dbReference type="EMBL" id="QVQA01000340">
    <property type="protein sequence ID" value="KAF5092685.1"/>
    <property type="molecule type" value="Genomic_DNA"/>
</dbReference>
<gene>
    <name evidence="1" type="ORF">D0Z00_004459</name>
</gene>
<name>A0ACB6UYB3_9ASCO</name>
<evidence type="ECO:0000313" key="2">
    <source>
        <dbReference type="Proteomes" id="UP000744676"/>
    </source>
</evidence>
<reference evidence="1 2" key="1">
    <citation type="journal article" date="2020" name="Front. Microbiol.">
        <title>Phenotypic and Genetic Characterization of the Cheese Ripening Yeast Geotrichum candidum.</title>
        <authorList>
            <person name="Perkins V."/>
            <person name="Vignola S."/>
            <person name="Lessard M.H."/>
            <person name="Plante P.L."/>
            <person name="Corbeil J."/>
            <person name="Dugat-Bony E."/>
            <person name="Frenette M."/>
            <person name="Labrie S."/>
        </authorList>
    </citation>
    <scope>NUCLEOTIDE SEQUENCE [LARGE SCALE GENOMIC DNA]</scope>
    <source>
        <strain evidence="1 2">LMA-1147</strain>
    </source>
</reference>
<accession>A0ACB6UYB3</accession>
<evidence type="ECO:0000313" key="1">
    <source>
        <dbReference type="EMBL" id="KAF5092685.1"/>
    </source>
</evidence>
<keyword evidence="2" id="KW-1185">Reference proteome</keyword>
<protein>
    <submittedName>
        <fullName evidence="1">Uncharacterized protein</fullName>
    </submittedName>
</protein>
<sequence>MSVKFASEATNMWNMAARILPSTSKIADLLKRGEPDKTPDNGKRIESDGEGKRVVEAKKQFDNLPSDLQAEIRRRLKALNPTAGQVDHSLQMGPLDITLVAALASHISYFESADFANFVLQSTYATTSENQIEKK</sequence>
<proteinExistence type="predicted"/>
<organism evidence="1 2">
    <name type="scientific">Geotrichum galactomycetum</name>
    <dbReference type="NCBI Taxonomy" id="27317"/>
    <lineage>
        <taxon>Eukaryota</taxon>
        <taxon>Fungi</taxon>
        <taxon>Dikarya</taxon>
        <taxon>Ascomycota</taxon>
        <taxon>Saccharomycotina</taxon>
        <taxon>Dipodascomycetes</taxon>
        <taxon>Dipodascales</taxon>
        <taxon>Dipodascaceae</taxon>
        <taxon>Geotrichum</taxon>
    </lineage>
</organism>